<comment type="caution">
    <text evidence="3">The sequence shown here is derived from an EMBL/GenBank/DDBJ whole genome shotgun (WGS) entry which is preliminary data.</text>
</comment>
<dbReference type="RefSeq" id="WP_378300298.1">
    <property type="nucleotide sequence ID" value="NZ_JBHTJA010000036.1"/>
</dbReference>
<dbReference type="EMBL" id="JBHTJA010000036">
    <property type="protein sequence ID" value="MFD0902476.1"/>
    <property type="molecule type" value="Genomic_DNA"/>
</dbReference>
<keyword evidence="1" id="KW-1133">Transmembrane helix</keyword>
<dbReference type="InterPro" id="IPR014529">
    <property type="entry name" value="UCP026631"/>
</dbReference>
<feature type="transmembrane region" description="Helical" evidence="1">
    <location>
        <begin position="349"/>
        <end position="366"/>
    </location>
</feature>
<dbReference type="PANTHER" id="PTHR34473:SF2">
    <property type="entry name" value="UPF0699 TRANSMEMBRANE PROTEIN YDBT"/>
    <property type="match status" value="1"/>
</dbReference>
<feature type="domain" description="YdbS-like PH" evidence="2">
    <location>
        <begin position="46"/>
        <end position="122"/>
    </location>
</feature>
<keyword evidence="4" id="KW-1185">Reference proteome</keyword>
<dbReference type="Proteomes" id="UP001596972">
    <property type="component" value="Unassembled WGS sequence"/>
</dbReference>
<feature type="transmembrane region" description="Helical" evidence="1">
    <location>
        <begin position="148"/>
        <end position="170"/>
    </location>
</feature>
<keyword evidence="1" id="KW-0472">Membrane</keyword>
<evidence type="ECO:0000313" key="4">
    <source>
        <dbReference type="Proteomes" id="UP001596972"/>
    </source>
</evidence>
<feature type="transmembrane region" description="Helical" evidence="1">
    <location>
        <begin position="327"/>
        <end position="343"/>
    </location>
</feature>
<evidence type="ECO:0000259" key="2">
    <source>
        <dbReference type="Pfam" id="PF03703"/>
    </source>
</evidence>
<dbReference type="InterPro" id="IPR005182">
    <property type="entry name" value="YdbS-like_PH"/>
</dbReference>
<feature type="domain" description="YdbS-like PH" evidence="2">
    <location>
        <begin position="369"/>
        <end position="445"/>
    </location>
</feature>
<proteinExistence type="predicted"/>
<keyword evidence="1" id="KW-0812">Transmembrane</keyword>
<sequence>MVGAVRELIALLAAGATGLAVGGLSTAFYFAFAGLGIGLVFHVASWATFTYALRDDRIELRRTLIGRSVKTIPRDRIRGVDVSTSLPHRTLGLAVVHIDAGSEGGEAALNAVSRREAERLRRVLLDRAPDEPEGAPPRRVLAGMRRRWYVYAPLSGAYLLTPFALAGSLLGTLYNLGDDLGLITRERVETVGHEVVGLPPAAVVALAVLALFALPVMSVIAFSLFNWNFTVEERDGSIVAERGLATRRSVSLERRRLRGVELADNPLERLGGVLRTGALVTGLGDAAHRGRLLPAAPRRVDEERAARVVGAVPGPLRPHPRAARGRRVLRAVAPPFAVGLLAVAAGRPWIAAACAVLAVLAVPLGIDRYRQLGHVTDGERLSVRSGSLRRRQVVVEHGAIVGWRLRRTLFQRRLGLATLDVAVGAGDGGYPAIDMAEEDAIAFAAEITPAWVRPFLDD</sequence>
<feature type="transmembrane region" description="Helical" evidence="1">
    <location>
        <begin position="30"/>
        <end position="53"/>
    </location>
</feature>
<dbReference type="PANTHER" id="PTHR34473">
    <property type="entry name" value="UPF0699 TRANSMEMBRANE PROTEIN YDBS"/>
    <property type="match status" value="1"/>
</dbReference>
<dbReference type="PIRSF" id="PIRSF026631">
    <property type="entry name" value="UCP026631"/>
    <property type="match status" value="1"/>
</dbReference>
<organism evidence="3 4">
    <name type="scientific">Actinomadura sediminis</name>
    <dbReference type="NCBI Taxonomy" id="1038904"/>
    <lineage>
        <taxon>Bacteria</taxon>
        <taxon>Bacillati</taxon>
        <taxon>Actinomycetota</taxon>
        <taxon>Actinomycetes</taxon>
        <taxon>Streptosporangiales</taxon>
        <taxon>Thermomonosporaceae</taxon>
        <taxon>Actinomadura</taxon>
    </lineage>
</organism>
<protein>
    <submittedName>
        <fullName evidence="3">PH domain-containing protein</fullName>
    </submittedName>
</protein>
<reference evidence="4" key="1">
    <citation type="journal article" date="2019" name="Int. J. Syst. Evol. Microbiol.">
        <title>The Global Catalogue of Microorganisms (GCM) 10K type strain sequencing project: providing services to taxonomists for standard genome sequencing and annotation.</title>
        <authorList>
            <consortium name="The Broad Institute Genomics Platform"/>
            <consortium name="The Broad Institute Genome Sequencing Center for Infectious Disease"/>
            <person name="Wu L."/>
            <person name="Ma J."/>
        </authorList>
    </citation>
    <scope>NUCLEOTIDE SEQUENCE [LARGE SCALE GENOMIC DNA]</scope>
    <source>
        <strain evidence="4">JCM 31202</strain>
    </source>
</reference>
<feature type="transmembrane region" description="Helical" evidence="1">
    <location>
        <begin position="201"/>
        <end position="225"/>
    </location>
</feature>
<dbReference type="Pfam" id="PF03703">
    <property type="entry name" value="bPH_2"/>
    <property type="match status" value="2"/>
</dbReference>
<evidence type="ECO:0000313" key="3">
    <source>
        <dbReference type="EMBL" id="MFD0902476.1"/>
    </source>
</evidence>
<evidence type="ECO:0000256" key="1">
    <source>
        <dbReference type="SAM" id="Phobius"/>
    </source>
</evidence>
<name>A0ABW3EUS9_9ACTN</name>
<accession>A0ABW3EUS9</accession>
<gene>
    <name evidence="3" type="ORF">ACFQ11_18900</name>
</gene>